<evidence type="ECO:0000313" key="1">
    <source>
        <dbReference type="EMBL" id="SMY13275.1"/>
    </source>
</evidence>
<organism evidence="1 2">
    <name type="scientific">Brevibacterium jeotgali</name>
    <dbReference type="NCBI Taxonomy" id="1262550"/>
    <lineage>
        <taxon>Bacteria</taxon>
        <taxon>Bacillati</taxon>
        <taxon>Actinomycetota</taxon>
        <taxon>Actinomycetes</taxon>
        <taxon>Micrococcales</taxon>
        <taxon>Brevibacteriaceae</taxon>
        <taxon>Brevibacterium</taxon>
    </lineage>
</organism>
<proteinExistence type="predicted"/>
<dbReference type="OrthoDB" id="3358527at2"/>
<dbReference type="EMBL" id="FXZM01000027">
    <property type="protein sequence ID" value="SMY13275.1"/>
    <property type="molecule type" value="Genomic_DNA"/>
</dbReference>
<reference evidence="2" key="1">
    <citation type="submission" date="2017-03" db="EMBL/GenBank/DDBJ databases">
        <authorList>
            <person name="Monnet C."/>
        </authorList>
    </citation>
    <scope>NUCLEOTIDE SEQUENCE [LARGE SCALE GENOMIC DNA]</scope>
    <source>
        <strain evidence="2">SJ5-8</strain>
    </source>
</reference>
<dbReference type="Proteomes" id="UP000234462">
    <property type="component" value="Unassembled WGS sequence"/>
</dbReference>
<sequence length="297" mass="31984">MSTELASSFTEAEARELTEELKGDYGAIRSKIDAAWRGRIWTALGYNSWQDYLDAEFVDVTLRPPKELEEQVISELRAAGMSTRGIAAATDFSEATVRRRLDRSTASNDAVDRVIGLDGRERPAKMPERPLADQPVVPSHPQPEIVDAEIIEDQVSSNGHLEGGDRLAGDLGIAPVTVDMTGRQGLNRDQINRLITELHASGSAPLPGAKKRAKTLELALSSGHVDATGLDTDRLDDLAVEVADTMAVLSDLLAVMAGHEAGQVTAAMDNPDTIGSVEKTVTNLRTVTHGITRRARA</sequence>
<evidence type="ECO:0000313" key="2">
    <source>
        <dbReference type="Proteomes" id="UP000234462"/>
    </source>
</evidence>
<protein>
    <submittedName>
        <fullName evidence="1">Uncharacterized protein</fullName>
    </submittedName>
</protein>
<accession>A0A2H1L8Y8</accession>
<name>A0A2H1L8Y8_9MICO</name>
<dbReference type="RefSeq" id="WP_101590161.1">
    <property type="nucleotide sequence ID" value="NZ_FXZM01000027.1"/>
</dbReference>
<dbReference type="AlphaFoldDB" id="A0A2H1L8Y8"/>
<gene>
    <name evidence="1" type="ORF">BJEO58_02887</name>
</gene>
<keyword evidence="2" id="KW-1185">Reference proteome</keyword>